<dbReference type="InterPro" id="IPR052357">
    <property type="entry name" value="Orn_Lys_Arg_decarboxylase-I"/>
</dbReference>
<feature type="domain" description="Orn/Lys/Arg decarboxylase C-terminal" evidence="7">
    <location>
        <begin position="451"/>
        <end position="519"/>
    </location>
</feature>
<dbReference type="EMBL" id="JBBMER010000010">
    <property type="protein sequence ID" value="MEQ2380525.1"/>
    <property type="molecule type" value="Genomic_DNA"/>
</dbReference>
<sequence length="534" mass="60622">MNWNGDKSIKMNLDKTGKSDKTGTTNKDIKYDDILSKLDKYKDENIVPMHMPGAKRNKELIELYMGDMGNPYEKDITEINGFDNMHNAETIIKDAFDEAAELYGADESWYLVNGSTAGNMSAICGVTHKNDVVIMARNCHISVYNAVILNELNPVYIYPEYDEEYGYYKGITLKEIKDIVDKYSSDHDRNDIKAVILTSPTYEGNVSDIKSIAEYLHQYNIPLIVDEAHGAHFNFSESFPQSAVKCGADIVINSVHKTLPSLTQTALIHINYGIVDVERIRRYWNIYQSTSPSYILMSSIARSLSIVKNDGDKLFAEYVDKLTILRNGLSELKHIRLIKTDDISKLVLGYKDAKWLYDTLFYKYKIQLEMSSIKYVIAMTSIFDSQEYYDRFLAALKEIDEELDNRVLAALKEIDEEIDESRSKYNNRSKDEILINDEDNSNKINVADFRDEQALTIAQAFNRRDLSGCDEIQMNNEKIYGKISGESVYVYPPGIPILCPGEVITRKIIAILQAAGEAGLEVVGVKEGALLCLR</sequence>
<dbReference type="InterPro" id="IPR008286">
    <property type="entry name" value="Prn/Lys/Arg_de-COase_C"/>
</dbReference>
<evidence type="ECO:0000259" key="7">
    <source>
        <dbReference type="Pfam" id="PF03711"/>
    </source>
</evidence>
<gene>
    <name evidence="8" type="ORF">WMO14_11725</name>
</gene>
<dbReference type="SUPFAM" id="SSF53383">
    <property type="entry name" value="PLP-dependent transferases"/>
    <property type="match status" value="1"/>
</dbReference>
<keyword evidence="3" id="KW-0210">Decarboxylase</keyword>
<protein>
    <submittedName>
        <fullName evidence="8">Aminotransferase class I/II-fold pyridoxal phosphate-dependent enzyme</fullName>
    </submittedName>
</protein>
<keyword evidence="4" id="KW-0663">Pyridoxal phosphate</keyword>
<evidence type="ECO:0000259" key="6">
    <source>
        <dbReference type="Pfam" id="PF01276"/>
    </source>
</evidence>
<dbReference type="Gene3D" id="3.40.640.10">
    <property type="entry name" value="Type I PLP-dependent aspartate aminotransferase-like (Major domain)"/>
    <property type="match status" value="1"/>
</dbReference>
<keyword evidence="8" id="KW-0808">Transferase</keyword>
<dbReference type="Gene3D" id="3.90.105.10">
    <property type="entry name" value="Molybdopterin biosynthesis moea protein, domain 2"/>
    <property type="match status" value="1"/>
</dbReference>
<dbReference type="InterPro" id="IPR000310">
    <property type="entry name" value="Orn/Lys/Arg_deCO2ase_major_dom"/>
</dbReference>
<dbReference type="PANTHER" id="PTHR43277">
    <property type="entry name" value="ARGININE DECARBOXYLASE"/>
    <property type="match status" value="1"/>
</dbReference>
<evidence type="ECO:0000256" key="3">
    <source>
        <dbReference type="ARBA" id="ARBA00022793"/>
    </source>
</evidence>
<comment type="similarity">
    <text evidence="2">Belongs to the Orn/Lys/Arg decarboxylase class-I family.</text>
</comment>
<organism evidence="8 9">
    <name type="scientific">[Lactobacillus] rogosae</name>
    <dbReference type="NCBI Taxonomy" id="706562"/>
    <lineage>
        <taxon>Bacteria</taxon>
        <taxon>Bacillati</taxon>
        <taxon>Bacillota</taxon>
        <taxon>Clostridia</taxon>
        <taxon>Lachnospirales</taxon>
        <taxon>Lachnospiraceae</taxon>
        <taxon>Lachnospira</taxon>
    </lineage>
</organism>
<keyword evidence="8" id="KW-0032">Aminotransferase</keyword>
<evidence type="ECO:0000256" key="2">
    <source>
        <dbReference type="ARBA" id="ARBA00010671"/>
    </source>
</evidence>
<dbReference type="RefSeq" id="WP_349153877.1">
    <property type="nucleotide sequence ID" value="NZ_JBBMER010000010.1"/>
</dbReference>
<keyword evidence="9" id="KW-1185">Reference proteome</keyword>
<name>A0ABV1BYG0_9FIRM</name>
<evidence type="ECO:0000313" key="8">
    <source>
        <dbReference type="EMBL" id="MEQ2380525.1"/>
    </source>
</evidence>
<accession>A0ABV1BYG0</accession>
<feature type="domain" description="Orn/Lys/Arg decarboxylases family 1 pyridoxal-P attachment site" evidence="6">
    <location>
        <begin position="46"/>
        <end position="340"/>
    </location>
</feature>
<keyword evidence="5" id="KW-0456">Lyase</keyword>
<proteinExistence type="inferred from homology"/>
<dbReference type="PANTHER" id="PTHR43277:SF4">
    <property type="entry name" value="ARGININE DECARBOXYLASE"/>
    <property type="match status" value="1"/>
</dbReference>
<dbReference type="Pfam" id="PF01276">
    <property type="entry name" value="OKR_DC_1"/>
    <property type="match status" value="1"/>
</dbReference>
<dbReference type="Pfam" id="PF03711">
    <property type="entry name" value="OKR_DC_1_C"/>
    <property type="match status" value="1"/>
</dbReference>
<evidence type="ECO:0000256" key="1">
    <source>
        <dbReference type="ARBA" id="ARBA00001933"/>
    </source>
</evidence>
<reference evidence="8 9" key="1">
    <citation type="submission" date="2024-03" db="EMBL/GenBank/DDBJ databases">
        <title>Human intestinal bacterial collection.</title>
        <authorList>
            <person name="Pauvert C."/>
            <person name="Hitch T.C.A."/>
            <person name="Clavel T."/>
        </authorList>
    </citation>
    <scope>NUCLEOTIDE SEQUENCE [LARGE SCALE GENOMIC DNA]</scope>
    <source>
        <strain evidence="8 9">CLA-AA-H255</strain>
    </source>
</reference>
<dbReference type="GO" id="GO:0008483">
    <property type="term" value="F:transaminase activity"/>
    <property type="evidence" value="ECO:0007669"/>
    <property type="project" value="UniProtKB-KW"/>
</dbReference>
<evidence type="ECO:0000256" key="4">
    <source>
        <dbReference type="ARBA" id="ARBA00022898"/>
    </source>
</evidence>
<dbReference type="InterPro" id="IPR015424">
    <property type="entry name" value="PyrdxlP-dep_Trfase"/>
</dbReference>
<evidence type="ECO:0000256" key="5">
    <source>
        <dbReference type="ARBA" id="ARBA00023239"/>
    </source>
</evidence>
<dbReference type="Proteomes" id="UP001442364">
    <property type="component" value="Unassembled WGS sequence"/>
</dbReference>
<dbReference type="InterPro" id="IPR015421">
    <property type="entry name" value="PyrdxlP-dep_Trfase_major"/>
</dbReference>
<evidence type="ECO:0000313" key="9">
    <source>
        <dbReference type="Proteomes" id="UP001442364"/>
    </source>
</evidence>
<comment type="caution">
    <text evidence="8">The sequence shown here is derived from an EMBL/GenBank/DDBJ whole genome shotgun (WGS) entry which is preliminary data.</text>
</comment>
<comment type="cofactor">
    <cofactor evidence="1">
        <name>pyridoxal 5'-phosphate</name>
        <dbReference type="ChEBI" id="CHEBI:597326"/>
    </cofactor>
</comment>